<gene>
    <name evidence="16" type="ORF">BCM14_0428</name>
</gene>
<keyword evidence="3" id="KW-0597">Phosphoprotein</keyword>
<dbReference type="InterPro" id="IPR003661">
    <property type="entry name" value="HisK_dim/P_dom"/>
</dbReference>
<dbReference type="EC" id="2.7.13.3" evidence="2"/>
<keyword evidence="4" id="KW-0808">Transferase</keyword>
<dbReference type="Gene3D" id="1.10.287.130">
    <property type="match status" value="1"/>
</dbReference>
<name>A0A2T0XJ98_9BURK</name>
<keyword evidence="5" id="KW-0547">Nucleotide-binding</keyword>
<reference evidence="16 17" key="1">
    <citation type="submission" date="2018-03" db="EMBL/GenBank/DDBJ databases">
        <title>Genomic Encyclopedia of Type Strains, Phase III (KMG-III): the genomes of soil and plant-associated and newly described type strains.</title>
        <authorList>
            <person name="Whitman W."/>
        </authorList>
    </citation>
    <scope>NUCLEOTIDE SEQUENCE [LARGE SCALE GENOMIC DNA]</scope>
    <source>
        <strain evidence="16 17">MWH-P2sevCIIIb</strain>
    </source>
</reference>
<evidence type="ECO:0000256" key="2">
    <source>
        <dbReference type="ARBA" id="ARBA00012438"/>
    </source>
</evidence>
<evidence type="ECO:0000256" key="12">
    <source>
        <dbReference type="ARBA" id="ARBA00042313"/>
    </source>
</evidence>
<evidence type="ECO:0000256" key="13">
    <source>
        <dbReference type="ARBA" id="ARBA00043094"/>
    </source>
</evidence>
<comment type="function">
    <text evidence="10">Member of the two-component regulatory system NtrB/NtrC, which controls expression of the nitrogen-regulated (ntr) genes in response to nitrogen limitation. Under conditions of nitrogen limitation, NtrB autophosphorylates and transfers the phosphoryl group to NtrC. In the presence of nitrogen, acts as a phosphatase that dephosphorylates and inactivates NtrC.</text>
</comment>
<dbReference type="NCBIfam" id="TIGR00229">
    <property type="entry name" value="sensory_box"/>
    <property type="match status" value="1"/>
</dbReference>
<evidence type="ECO:0000256" key="8">
    <source>
        <dbReference type="ARBA" id="ARBA00023012"/>
    </source>
</evidence>
<dbReference type="SUPFAM" id="SSF55874">
    <property type="entry name" value="ATPase domain of HSP90 chaperone/DNA topoisomerase II/histidine kinase"/>
    <property type="match status" value="1"/>
</dbReference>
<keyword evidence="7" id="KW-0067">ATP-binding</keyword>
<dbReference type="GO" id="GO:0005524">
    <property type="term" value="F:ATP binding"/>
    <property type="evidence" value="ECO:0007669"/>
    <property type="project" value="UniProtKB-KW"/>
</dbReference>
<feature type="domain" description="Histidine kinase" evidence="14">
    <location>
        <begin position="132"/>
        <end position="349"/>
    </location>
</feature>
<dbReference type="GO" id="GO:0000155">
    <property type="term" value="F:phosphorelay sensor kinase activity"/>
    <property type="evidence" value="ECO:0007669"/>
    <property type="project" value="InterPro"/>
</dbReference>
<evidence type="ECO:0000259" key="14">
    <source>
        <dbReference type="PROSITE" id="PS50109"/>
    </source>
</evidence>
<keyword evidence="6 16" id="KW-0418">Kinase</keyword>
<dbReference type="NCBIfam" id="NF008293">
    <property type="entry name" value="PRK11073.1"/>
    <property type="match status" value="1"/>
</dbReference>
<feature type="domain" description="PAS" evidence="15">
    <location>
        <begin position="5"/>
        <end position="44"/>
    </location>
</feature>
<evidence type="ECO:0000256" key="3">
    <source>
        <dbReference type="ARBA" id="ARBA00022553"/>
    </source>
</evidence>
<keyword evidence="8" id="KW-0902">Two-component regulatory system</keyword>
<dbReference type="PROSITE" id="PS50112">
    <property type="entry name" value="PAS"/>
    <property type="match status" value="1"/>
</dbReference>
<dbReference type="SUPFAM" id="SSF55785">
    <property type="entry name" value="PYP-like sensor domain (PAS domain)"/>
    <property type="match status" value="1"/>
</dbReference>
<dbReference type="InterPro" id="IPR036097">
    <property type="entry name" value="HisK_dim/P_sf"/>
</dbReference>
<dbReference type="InterPro" id="IPR003594">
    <property type="entry name" value="HATPase_dom"/>
</dbReference>
<protein>
    <recommendedName>
        <fullName evidence="11">Sensory histidine kinase/phosphatase NtrB</fullName>
        <ecNumber evidence="2">2.7.13.3</ecNumber>
    </recommendedName>
    <alternativeName>
        <fullName evidence="12">Nitrogen regulation protein NR(II)</fullName>
    </alternativeName>
    <alternativeName>
        <fullName evidence="13">Nitrogen regulator II</fullName>
    </alternativeName>
</protein>
<dbReference type="PRINTS" id="PR00344">
    <property type="entry name" value="BCTRLSENSOR"/>
</dbReference>
<dbReference type="SUPFAM" id="SSF47384">
    <property type="entry name" value="Homodimeric domain of signal transducing histidine kinase"/>
    <property type="match status" value="1"/>
</dbReference>
<dbReference type="EMBL" id="PVTV01000011">
    <property type="protein sequence ID" value="PRY98991.1"/>
    <property type="molecule type" value="Genomic_DNA"/>
</dbReference>
<dbReference type="InterPro" id="IPR000014">
    <property type="entry name" value="PAS"/>
</dbReference>
<dbReference type="Proteomes" id="UP000238308">
    <property type="component" value="Unassembled WGS sequence"/>
</dbReference>
<dbReference type="CDD" id="cd00082">
    <property type="entry name" value="HisKA"/>
    <property type="match status" value="1"/>
</dbReference>
<evidence type="ECO:0000313" key="17">
    <source>
        <dbReference type="Proteomes" id="UP000238308"/>
    </source>
</evidence>
<evidence type="ECO:0000256" key="9">
    <source>
        <dbReference type="ARBA" id="ARBA00023231"/>
    </source>
</evidence>
<comment type="caution">
    <text evidence="16">The sequence shown here is derived from an EMBL/GenBank/DDBJ whole genome shotgun (WGS) entry which is preliminary data.</text>
</comment>
<dbReference type="OrthoDB" id="9789238at2"/>
<sequence>MISVQAFELLATTVLLLNEAGEVVEANSASEDMFGRSRRHIIGQPAFFLFDQDSALEHTISQACAGLVPDCRQFASVRRGSDTIEVAVTSLALVNQPWAALIEIRDVEQRLLVDRSMRLGDEIETQHELLRNLAHEVKNPLGGLRGAAQLLEAELPDPALTEYTRVIISEADRLQALVDRLAAPQRMPVQWQSINIHEICERVCALVRAEFREIALQRDYDASMPELKADPARLMQALLNVVRNAAQMLTQTAAMGSPHITIRTRIARQVLLRHKQHRLAVVVTVIDNGPGVPAELQDRIFHPLVTGREGGTGLGLSLAQDFMQQHGGVIEFDSRPGHTEFRLLLPLEP</sequence>
<dbReference type="AlphaFoldDB" id="A0A2T0XJ98"/>
<dbReference type="Pfam" id="PF13426">
    <property type="entry name" value="PAS_9"/>
    <property type="match status" value="1"/>
</dbReference>
<dbReference type="PANTHER" id="PTHR43065:SF16">
    <property type="entry name" value="SENSORY HISTIDINE KINASE_PHOSPHATASE NTRB"/>
    <property type="match status" value="1"/>
</dbReference>
<evidence type="ECO:0000256" key="7">
    <source>
        <dbReference type="ARBA" id="ARBA00022840"/>
    </source>
</evidence>
<dbReference type="SMART" id="SM00387">
    <property type="entry name" value="HATPase_c"/>
    <property type="match status" value="1"/>
</dbReference>
<dbReference type="Pfam" id="PF02518">
    <property type="entry name" value="HATPase_c"/>
    <property type="match status" value="1"/>
</dbReference>
<keyword evidence="17" id="KW-1185">Reference proteome</keyword>
<dbReference type="Gene3D" id="3.30.565.10">
    <property type="entry name" value="Histidine kinase-like ATPase, C-terminal domain"/>
    <property type="match status" value="1"/>
</dbReference>
<evidence type="ECO:0000313" key="16">
    <source>
        <dbReference type="EMBL" id="PRY98991.1"/>
    </source>
</evidence>
<dbReference type="PROSITE" id="PS50109">
    <property type="entry name" value="HIS_KIN"/>
    <property type="match status" value="1"/>
</dbReference>
<dbReference type="SMART" id="SM00388">
    <property type="entry name" value="HisKA"/>
    <property type="match status" value="1"/>
</dbReference>
<accession>A0A2T0XJ98</accession>
<dbReference type="InterPro" id="IPR004358">
    <property type="entry name" value="Sig_transdc_His_kin-like_C"/>
</dbReference>
<dbReference type="Pfam" id="PF00512">
    <property type="entry name" value="HisKA"/>
    <property type="match status" value="1"/>
</dbReference>
<dbReference type="CDD" id="cd00130">
    <property type="entry name" value="PAS"/>
    <property type="match status" value="1"/>
</dbReference>
<evidence type="ECO:0000256" key="6">
    <source>
        <dbReference type="ARBA" id="ARBA00022777"/>
    </source>
</evidence>
<evidence type="ECO:0000256" key="1">
    <source>
        <dbReference type="ARBA" id="ARBA00000085"/>
    </source>
</evidence>
<dbReference type="RefSeq" id="WP_106226340.1">
    <property type="nucleotide sequence ID" value="NZ_PVTV01000011.1"/>
</dbReference>
<organism evidence="16 17">
    <name type="scientific">Jezberella montanilacus</name>
    <dbReference type="NCBI Taxonomy" id="323426"/>
    <lineage>
        <taxon>Bacteria</taxon>
        <taxon>Pseudomonadati</taxon>
        <taxon>Pseudomonadota</taxon>
        <taxon>Betaproteobacteria</taxon>
        <taxon>Burkholderiales</taxon>
        <taxon>Alcaligenaceae</taxon>
        <taxon>Jezberella</taxon>
    </lineage>
</organism>
<evidence type="ECO:0000256" key="4">
    <source>
        <dbReference type="ARBA" id="ARBA00022679"/>
    </source>
</evidence>
<keyword evidence="9" id="KW-0535">Nitrogen fixation</keyword>
<evidence type="ECO:0000256" key="11">
    <source>
        <dbReference type="ARBA" id="ARBA00039567"/>
    </source>
</evidence>
<evidence type="ECO:0000256" key="10">
    <source>
        <dbReference type="ARBA" id="ARBA00037696"/>
    </source>
</evidence>
<dbReference type="InterPro" id="IPR005467">
    <property type="entry name" value="His_kinase_dom"/>
</dbReference>
<dbReference type="InterPro" id="IPR035965">
    <property type="entry name" value="PAS-like_dom_sf"/>
</dbReference>
<dbReference type="InterPro" id="IPR036890">
    <property type="entry name" value="HATPase_C_sf"/>
</dbReference>
<comment type="catalytic activity">
    <reaction evidence="1">
        <text>ATP + protein L-histidine = ADP + protein N-phospho-L-histidine.</text>
        <dbReference type="EC" id="2.7.13.3"/>
    </reaction>
</comment>
<evidence type="ECO:0000256" key="5">
    <source>
        <dbReference type="ARBA" id="ARBA00022741"/>
    </source>
</evidence>
<dbReference type="SMART" id="SM00091">
    <property type="entry name" value="PAS"/>
    <property type="match status" value="1"/>
</dbReference>
<dbReference type="PANTHER" id="PTHR43065">
    <property type="entry name" value="SENSOR HISTIDINE KINASE"/>
    <property type="match status" value="1"/>
</dbReference>
<evidence type="ECO:0000259" key="15">
    <source>
        <dbReference type="PROSITE" id="PS50112"/>
    </source>
</evidence>
<proteinExistence type="predicted"/>
<dbReference type="Gene3D" id="3.30.450.20">
    <property type="entry name" value="PAS domain"/>
    <property type="match status" value="1"/>
</dbReference>